<dbReference type="AlphaFoldDB" id="A0A2A6LR26"/>
<accession>A0A2A6LR26</accession>
<proteinExistence type="predicted"/>
<organism evidence="1 2">
    <name type="scientific">Rhizobium fredii</name>
    <name type="common">Sinorhizobium fredii</name>
    <dbReference type="NCBI Taxonomy" id="380"/>
    <lineage>
        <taxon>Bacteria</taxon>
        <taxon>Pseudomonadati</taxon>
        <taxon>Pseudomonadota</taxon>
        <taxon>Alphaproteobacteria</taxon>
        <taxon>Hyphomicrobiales</taxon>
        <taxon>Rhizobiaceae</taxon>
        <taxon>Sinorhizobium/Ensifer group</taxon>
        <taxon>Sinorhizobium</taxon>
    </lineage>
</organism>
<comment type="caution">
    <text evidence="1">The sequence shown here is derived from an EMBL/GenBank/DDBJ whole genome shotgun (WGS) entry which is preliminary data.</text>
</comment>
<name>A0A2A6LR26_RHIFR</name>
<evidence type="ECO:0000313" key="1">
    <source>
        <dbReference type="EMBL" id="PDT44740.1"/>
    </source>
</evidence>
<dbReference type="EMBL" id="NWTC01000028">
    <property type="protein sequence ID" value="PDT44740.1"/>
    <property type="molecule type" value="Genomic_DNA"/>
</dbReference>
<sequence length="293" mass="32968">MLGRYKKLTLEEYRGLLSHVKAETVGMRPPDIADEIFEYYFSPDAMLAHPFLVRYIRPAIRFVESYGCDFGRTPIITSPALTFGGQAIPLDTTKLKVAEIPLGLVFMLREIGRGILNLHNAIARQRANEVESFAQACADVAKLLYEPAAKVYEVSSKKFRSTSLTSKLFSAQTTQVIAVFVILHEAGHICLQHDLNQVRRDQEFAADIFAVEAFRSTKKDTRFNVFYDLALIYVCDLFTIMELEFAVNGGSLLGYPSFAERRNNLLSHFEPAPDVIAVIEAFRVELAKFAPQS</sequence>
<gene>
    <name evidence="1" type="ORF">CO661_27000</name>
</gene>
<dbReference type="Proteomes" id="UP000220353">
    <property type="component" value="Unassembled WGS sequence"/>
</dbReference>
<protein>
    <submittedName>
        <fullName evidence="1">Uncharacterized protein</fullName>
    </submittedName>
</protein>
<evidence type="ECO:0000313" key="2">
    <source>
        <dbReference type="Proteomes" id="UP000220353"/>
    </source>
</evidence>
<reference evidence="1 2" key="1">
    <citation type="submission" date="2017-09" db="EMBL/GenBank/DDBJ databases">
        <title>Comparative genomics of rhizobia isolated from Phaseolus vulgaris in China.</title>
        <authorList>
            <person name="Tong W."/>
        </authorList>
    </citation>
    <scope>NUCLEOTIDE SEQUENCE [LARGE SCALE GENOMIC DNA]</scope>
    <source>
        <strain evidence="1 2">PCH1</strain>
    </source>
</reference>